<reference evidence="1 3" key="1">
    <citation type="submission" date="2021-06" db="EMBL/GenBank/DDBJ databases">
        <title>Caerostris darwini draft genome.</title>
        <authorList>
            <person name="Kono N."/>
            <person name="Arakawa K."/>
        </authorList>
    </citation>
    <scope>NUCLEOTIDE SEQUENCE [LARGE SCALE GENOMIC DNA]</scope>
</reference>
<gene>
    <name evidence="1" type="ORF">CDAR_401411</name>
    <name evidence="2" type="ORF">CDAR_401451</name>
</gene>
<sequence length="119" mass="13592">MQKKTAGTRKFFQIRYLNPSCAGPFPPFSENNFLGLSLSEIDLFYVMTFYSRPFTVASGGGSFTVSFPKRDNAFMKFRFEGEERPMQIYSGLCILLPFYDPQCFLGSESRSGIRTEEES</sequence>
<dbReference type="EMBL" id="BPLQ01010483">
    <property type="protein sequence ID" value="GIY50982.1"/>
    <property type="molecule type" value="Genomic_DNA"/>
</dbReference>
<dbReference type="AlphaFoldDB" id="A0AAV4TZR4"/>
<keyword evidence="3" id="KW-1185">Reference proteome</keyword>
<evidence type="ECO:0000313" key="3">
    <source>
        <dbReference type="Proteomes" id="UP001054837"/>
    </source>
</evidence>
<dbReference type="Proteomes" id="UP001054837">
    <property type="component" value="Unassembled WGS sequence"/>
</dbReference>
<protein>
    <submittedName>
        <fullName evidence="1">Uncharacterized protein</fullName>
    </submittedName>
</protein>
<dbReference type="EMBL" id="BPLQ01010483">
    <property type="protein sequence ID" value="GIY50990.1"/>
    <property type="molecule type" value="Genomic_DNA"/>
</dbReference>
<proteinExistence type="predicted"/>
<accession>A0AAV4TZR4</accession>
<evidence type="ECO:0000313" key="1">
    <source>
        <dbReference type="EMBL" id="GIY50982.1"/>
    </source>
</evidence>
<organism evidence="1 3">
    <name type="scientific">Caerostris darwini</name>
    <dbReference type="NCBI Taxonomy" id="1538125"/>
    <lineage>
        <taxon>Eukaryota</taxon>
        <taxon>Metazoa</taxon>
        <taxon>Ecdysozoa</taxon>
        <taxon>Arthropoda</taxon>
        <taxon>Chelicerata</taxon>
        <taxon>Arachnida</taxon>
        <taxon>Araneae</taxon>
        <taxon>Araneomorphae</taxon>
        <taxon>Entelegynae</taxon>
        <taxon>Araneoidea</taxon>
        <taxon>Araneidae</taxon>
        <taxon>Caerostris</taxon>
    </lineage>
</organism>
<comment type="caution">
    <text evidence="1">The sequence shown here is derived from an EMBL/GenBank/DDBJ whole genome shotgun (WGS) entry which is preliminary data.</text>
</comment>
<evidence type="ECO:0000313" key="2">
    <source>
        <dbReference type="EMBL" id="GIY50990.1"/>
    </source>
</evidence>
<name>A0AAV4TZR4_9ARAC</name>